<sequence length="248" mass="26374">MRAVSRWLVYGSVALGAVVALLAAGAYWFFLRPSDPLHDSAVADAATKVDAVEQRFDYDHIYKADDFVHSAGQHPDVTVLSVRGEAHWQTGVTLVLRVVGHGVELGADRSVIDERDVPICFRLELGPDEDSRADDVDCPAGEPVPVSRDPSLRGVDDRLAKALDKAEPTEASVRAALAGLGIDPAVRQEVLGQGGQVGVALRAAQYDCVMARVTAGGARLWRPSHTQLAPGELSCSAEVALSGVFGRD</sequence>
<evidence type="ECO:0000256" key="2">
    <source>
        <dbReference type="SAM" id="Phobius"/>
    </source>
</evidence>
<evidence type="ECO:0000313" key="4">
    <source>
        <dbReference type="Proteomes" id="UP001596207"/>
    </source>
</evidence>
<keyword evidence="2" id="KW-0812">Transmembrane</keyword>
<keyword evidence="4" id="KW-1185">Reference proteome</keyword>
<gene>
    <name evidence="3" type="ORF">ACFPZ4_02920</name>
</gene>
<feature type="region of interest" description="Disordered" evidence="1">
    <location>
        <begin position="130"/>
        <end position="151"/>
    </location>
</feature>
<organism evidence="3 4">
    <name type="scientific">Micromonospora harpali</name>
    <dbReference type="NCBI Taxonomy" id="1490225"/>
    <lineage>
        <taxon>Bacteria</taxon>
        <taxon>Bacillati</taxon>
        <taxon>Actinomycetota</taxon>
        <taxon>Actinomycetes</taxon>
        <taxon>Micromonosporales</taxon>
        <taxon>Micromonosporaceae</taxon>
        <taxon>Micromonospora</taxon>
    </lineage>
</organism>
<accession>A0ABW1HJS2</accession>
<comment type="caution">
    <text evidence="3">The sequence shown here is derived from an EMBL/GenBank/DDBJ whole genome shotgun (WGS) entry which is preliminary data.</text>
</comment>
<reference evidence="4" key="1">
    <citation type="journal article" date="2019" name="Int. J. Syst. Evol. Microbiol.">
        <title>The Global Catalogue of Microorganisms (GCM) 10K type strain sequencing project: providing services to taxonomists for standard genome sequencing and annotation.</title>
        <authorList>
            <consortium name="The Broad Institute Genomics Platform"/>
            <consortium name="The Broad Institute Genome Sequencing Center for Infectious Disease"/>
            <person name="Wu L."/>
            <person name="Ma J."/>
        </authorList>
    </citation>
    <scope>NUCLEOTIDE SEQUENCE [LARGE SCALE GENOMIC DNA]</scope>
    <source>
        <strain evidence="4">CGMCC 4.7173</strain>
    </source>
</reference>
<feature type="transmembrane region" description="Helical" evidence="2">
    <location>
        <begin position="7"/>
        <end position="30"/>
    </location>
</feature>
<dbReference type="Proteomes" id="UP001596207">
    <property type="component" value="Unassembled WGS sequence"/>
</dbReference>
<protein>
    <recommendedName>
        <fullName evidence="5">PASTA domain-containing protein</fullName>
    </recommendedName>
</protein>
<evidence type="ECO:0000256" key="1">
    <source>
        <dbReference type="SAM" id="MobiDB-lite"/>
    </source>
</evidence>
<keyword evidence="2" id="KW-0472">Membrane</keyword>
<evidence type="ECO:0000313" key="3">
    <source>
        <dbReference type="EMBL" id="MFC5940429.1"/>
    </source>
</evidence>
<name>A0ABW1HJS2_9ACTN</name>
<proteinExistence type="predicted"/>
<evidence type="ECO:0008006" key="5">
    <source>
        <dbReference type="Google" id="ProtNLM"/>
    </source>
</evidence>
<dbReference type="RefSeq" id="WP_353900238.1">
    <property type="nucleotide sequence ID" value="NZ_CP158970.1"/>
</dbReference>
<keyword evidence="2" id="KW-1133">Transmembrane helix</keyword>
<dbReference type="EMBL" id="JBHSQQ010000007">
    <property type="protein sequence ID" value="MFC5940429.1"/>
    <property type="molecule type" value="Genomic_DNA"/>
</dbReference>